<dbReference type="NCBIfam" id="TIGR02436">
    <property type="entry name" value="four helix bundle protein"/>
    <property type="match status" value="1"/>
</dbReference>
<dbReference type="PANTHER" id="PTHR38471">
    <property type="entry name" value="FOUR HELIX BUNDLE PROTEIN"/>
    <property type="match status" value="1"/>
</dbReference>
<dbReference type="PANTHER" id="PTHR38471:SF2">
    <property type="entry name" value="FOUR HELIX BUNDLE PROTEIN"/>
    <property type="match status" value="1"/>
</dbReference>
<evidence type="ECO:0000313" key="1">
    <source>
        <dbReference type="EMBL" id="ADY61656.1"/>
    </source>
</evidence>
<dbReference type="Gene3D" id="1.20.1440.60">
    <property type="entry name" value="23S rRNA-intervening sequence"/>
    <property type="match status" value="1"/>
</dbReference>
<keyword evidence="1" id="KW-0687">Ribonucleoprotein</keyword>
<dbReference type="eggNOG" id="COG0399">
    <property type="taxonomic scope" value="Bacteria"/>
</dbReference>
<organism evidence="1 2">
    <name type="scientific">Rubinisphaera brasiliensis (strain ATCC 49424 / DSM 5305 / JCM 21570 / IAM 15109 / NBRC 103401 / IFAM 1448)</name>
    <name type="common">Planctomyces brasiliensis</name>
    <dbReference type="NCBI Taxonomy" id="756272"/>
    <lineage>
        <taxon>Bacteria</taxon>
        <taxon>Pseudomonadati</taxon>
        <taxon>Planctomycetota</taxon>
        <taxon>Planctomycetia</taxon>
        <taxon>Planctomycetales</taxon>
        <taxon>Planctomycetaceae</taxon>
        <taxon>Rubinisphaera</taxon>
    </lineage>
</organism>
<evidence type="ECO:0000313" key="2">
    <source>
        <dbReference type="Proteomes" id="UP000006860"/>
    </source>
</evidence>
<dbReference type="Pfam" id="PF05635">
    <property type="entry name" value="23S_rRNA_IVP"/>
    <property type="match status" value="1"/>
</dbReference>
<dbReference type="GO" id="GO:0005840">
    <property type="term" value="C:ribosome"/>
    <property type="evidence" value="ECO:0007669"/>
    <property type="project" value="UniProtKB-KW"/>
</dbReference>
<dbReference type="Proteomes" id="UP000006860">
    <property type="component" value="Chromosome"/>
</dbReference>
<protein>
    <submittedName>
        <fullName evidence="1">S23 ribosomal protein</fullName>
    </submittedName>
</protein>
<dbReference type="InterPro" id="IPR036583">
    <property type="entry name" value="23S_rRNA_IVS_sf"/>
</dbReference>
<keyword evidence="2" id="KW-1185">Reference proteome</keyword>
<name>F0SGQ1_RUBBR</name>
<dbReference type="HOGENOM" id="CLU_129874_0_6_0"/>
<dbReference type="InterPro" id="IPR012657">
    <property type="entry name" value="23S_rRNA-intervening_sequence"/>
</dbReference>
<dbReference type="RefSeq" id="WP_013630373.1">
    <property type="nucleotide sequence ID" value="NC_015174.1"/>
</dbReference>
<dbReference type="SUPFAM" id="SSF158446">
    <property type="entry name" value="IVS-encoded protein-like"/>
    <property type="match status" value="1"/>
</dbReference>
<dbReference type="AlphaFoldDB" id="F0SGQ1"/>
<accession>F0SGQ1</accession>
<dbReference type="STRING" id="756272.Plabr_4079"/>
<proteinExistence type="predicted"/>
<sequence>MARFRFQELEVWQQAIQFADLIYEQTGRFPSEEKFGLSSQLRRAAVSISSNIAEGNGRPSNTEYARFVEIAYSSLMEVVSQLHIAQLRNYLTQAELDHLNDRAERIARMLSGLRNSLRRSSSP</sequence>
<gene>
    <name evidence="1" type="ordered locus">Plabr_4079</name>
</gene>
<dbReference type="KEGG" id="pbs:Plabr_4079"/>
<reference evidence="2" key="1">
    <citation type="submission" date="2011-02" db="EMBL/GenBank/DDBJ databases">
        <title>The complete genome of Planctomyces brasiliensis DSM 5305.</title>
        <authorList>
            <person name="Lucas S."/>
            <person name="Copeland A."/>
            <person name="Lapidus A."/>
            <person name="Bruce D."/>
            <person name="Goodwin L."/>
            <person name="Pitluck S."/>
            <person name="Kyrpides N."/>
            <person name="Mavromatis K."/>
            <person name="Pagani I."/>
            <person name="Ivanova N."/>
            <person name="Ovchinnikova G."/>
            <person name="Lu M."/>
            <person name="Detter J.C."/>
            <person name="Han C."/>
            <person name="Land M."/>
            <person name="Hauser L."/>
            <person name="Markowitz V."/>
            <person name="Cheng J.-F."/>
            <person name="Hugenholtz P."/>
            <person name="Woyke T."/>
            <person name="Wu D."/>
            <person name="Tindall B."/>
            <person name="Pomrenke H.G."/>
            <person name="Brambilla E."/>
            <person name="Klenk H.-P."/>
            <person name="Eisen J.A."/>
        </authorList>
    </citation>
    <scope>NUCLEOTIDE SEQUENCE [LARGE SCALE GENOMIC DNA]</scope>
    <source>
        <strain evidence="2">ATCC 49424 / DSM 5305 / JCM 21570 / NBRC 103401 / IFAM 1448</strain>
    </source>
</reference>
<dbReference type="CDD" id="cd16377">
    <property type="entry name" value="23S_rRNA_IVP_like"/>
    <property type="match status" value="1"/>
</dbReference>
<keyword evidence="1" id="KW-0689">Ribosomal protein</keyword>
<dbReference type="OrthoDB" id="276165at2"/>
<dbReference type="EMBL" id="CP002546">
    <property type="protein sequence ID" value="ADY61656.1"/>
    <property type="molecule type" value="Genomic_DNA"/>
</dbReference>